<organism evidence="1 2">
    <name type="scientific">Amycolatopsis lexingtonensis</name>
    <dbReference type="NCBI Taxonomy" id="218822"/>
    <lineage>
        <taxon>Bacteria</taxon>
        <taxon>Bacillati</taxon>
        <taxon>Actinomycetota</taxon>
        <taxon>Actinomycetes</taxon>
        <taxon>Pseudonocardiales</taxon>
        <taxon>Pseudonocardiaceae</taxon>
        <taxon>Amycolatopsis</taxon>
    </lineage>
</organism>
<name>A0ABR9IHN6_9PSEU</name>
<evidence type="ECO:0008006" key="3">
    <source>
        <dbReference type="Google" id="ProtNLM"/>
    </source>
</evidence>
<protein>
    <recommendedName>
        <fullName evidence="3">DUF2188 domain-containing protein</fullName>
    </recommendedName>
</protein>
<reference evidence="1 2" key="1">
    <citation type="submission" date="2020-10" db="EMBL/GenBank/DDBJ databases">
        <title>Sequencing the genomes of 1000 actinobacteria strains.</title>
        <authorList>
            <person name="Klenk H.-P."/>
        </authorList>
    </citation>
    <scope>NUCLEOTIDE SEQUENCE [LARGE SCALE GENOMIC DNA]</scope>
    <source>
        <strain evidence="1 2">DSM 44653</strain>
    </source>
</reference>
<sequence length="76" mass="7992">MTGPEHYKIAAKLLAGSNQKVTPWGDTDWVAPTPEAVARAQVHATLALAAATADAGVMHMTADARTTWHEAAGVKR</sequence>
<gene>
    <name evidence="1" type="ORF">H4696_009770</name>
</gene>
<dbReference type="Proteomes" id="UP000631670">
    <property type="component" value="Unassembled WGS sequence"/>
</dbReference>
<evidence type="ECO:0000313" key="2">
    <source>
        <dbReference type="Proteomes" id="UP000631670"/>
    </source>
</evidence>
<keyword evidence="2" id="KW-1185">Reference proteome</keyword>
<comment type="caution">
    <text evidence="1">The sequence shown here is derived from an EMBL/GenBank/DDBJ whole genome shotgun (WGS) entry which is preliminary data.</text>
</comment>
<dbReference type="EMBL" id="JADBEG010000001">
    <property type="protein sequence ID" value="MBE1502670.1"/>
    <property type="molecule type" value="Genomic_DNA"/>
</dbReference>
<proteinExistence type="predicted"/>
<evidence type="ECO:0000313" key="1">
    <source>
        <dbReference type="EMBL" id="MBE1502670.1"/>
    </source>
</evidence>
<accession>A0ABR9IHN6</accession>
<dbReference type="RefSeq" id="WP_169734788.1">
    <property type="nucleotide sequence ID" value="NZ_JADBEG010000001.1"/>
</dbReference>